<accession>A0A383VBD5</accession>
<dbReference type="AlphaFoldDB" id="A0A383VBD5"/>
<gene>
    <name evidence="1" type="ORF">BQ4739_LOCUS2476</name>
</gene>
<evidence type="ECO:0000313" key="2">
    <source>
        <dbReference type="Proteomes" id="UP000256970"/>
    </source>
</evidence>
<name>A0A383VBD5_TETOB</name>
<reference evidence="1 2" key="1">
    <citation type="submission" date="2016-10" db="EMBL/GenBank/DDBJ databases">
        <authorList>
            <person name="Cai Z."/>
        </authorList>
    </citation>
    <scope>NUCLEOTIDE SEQUENCE [LARGE SCALE GENOMIC DNA]</scope>
</reference>
<keyword evidence="2" id="KW-1185">Reference proteome</keyword>
<protein>
    <submittedName>
        <fullName evidence="1">Uncharacterized protein</fullName>
    </submittedName>
</protein>
<organism evidence="1 2">
    <name type="scientific">Tetradesmus obliquus</name>
    <name type="common">Green alga</name>
    <name type="synonym">Acutodesmus obliquus</name>
    <dbReference type="NCBI Taxonomy" id="3088"/>
    <lineage>
        <taxon>Eukaryota</taxon>
        <taxon>Viridiplantae</taxon>
        <taxon>Chlorophyta</taxon>
        <taxon>core chlorophytes</taxon>
        <taxon>Chlorophyceae</taxon>
        <taxon>CS clade</taxon>
        <taxon>Sphaeropleales</taxon>
        <taxon>Scenedesmaceae</taxon>
        <taxon>Tetradesmus</taxon>
    </lineage>
</organism>
<proteinExistence type="predicted"/>
<evidence type="ECO:0000313" key="1">
    <source>
        <dbReference type="EMBL" id="SZX61924.1"/>
    </source>
</evidence>
<dbReference type="Proteomes" id="UP000256970">
    <property type="component" value="Unassembled WGS sequence"/>
</dbReference>
<dbReference type="EMBL" id="FNXT01000184">
    <property type="protein sequence ID" value="SZX61924.1"/>
    <property type="molecule type" value="Genomic_DNA"/>
</dbReference>
<sequence>MATLHRIEVRGSTAKANAAPFRHSLIAPTCLVKSKRQSLTVAAASSSTGTASSIDGAATVAQRVVSAAAAVALLLAPSAHAFGPVSVKLEDIVVSRVDCAAGVSTVGGVTFSGGSQKAACLDITAAANNPTKKPLYNADVFGRVYDTNGEAAIDDTENIRIAYIDEIAPGVSKVSFKLFVPLEQYELGPLKLTGFKASGFPGKMLPGQGSGLIGGAPDAQALADCEITGDCDELAAASAIR</sequence>